<keyword evidence="1" id="KW-0646">Protease inhibitor</keyword>
<dbReference type="PANTHER" id="PTHR24416:SF583">
    <property type="entry name" value="RECEPTOR PROTEIN-TYROSINE KINASE"/>
    <property type="match status" value="1"/>
</dbReference>
<feature type="compositionally biased region" description="Low complexity" evidence="4">
    <location>
        <begin position="792"/>
        <end position="807"/>
    </location>
</feature>
<dbReference type="CDD" id="cd00192">
    <property type="entry name" value="PTKc"/>
    <property type="match status" value="1"/>
</dbReference>
<feature type="signal peptide" evidence="6">
    <location>
        <begin position="1"/>
        <end position="15"/>
    </location>
</feature>
<protein>
    <submittedName>
        <fullName evidence="10">Thyroglobulin type-1 domain-containing protein</fullName>
    </submittedName>
</protein>
<evidence type="ECO:0000256" key="4">
    <source>
        <dbReference type="SAM" id="MobiDB-lite"/>
    </source>
</evidence>
<dbReference type="InterPro" id="IPR020635">
    <property type="entry name" value="Tyr_kinase_cat_dom"/>
</dbReference>
<dbReference type="SMART" id="SM00211">
    <property type="entry name" value="TY"/>
    <property type="match status" value="1"/>
</dbReference>
<dbReference type="GO" id="GO:0046872">
    <property type="term" value="F:metal ion binding"/>
    <property type="evidence" value="ECO:0007669"/>
    <property type="project" value="InterPro"/>
</dbReference>
<dbReference type="GO" id="GO:0004867">
    <property type="term" value="F:serine-type endopeptidase inhibitor activity"/>
    <property type="evidence" value="ECO:0007669"/>
    <property type="project" value="UniProtKB-KW"/>
</dbReference>
<keyword evidence="1" id="KW-0722">Serine protease inhibitor</keyword>
<comment type="caution">
    <text evidence="3">Lacks conserved residue(s) required for the propagation of feature annotation.</text>
</comment>
<dbReference type="Gene3D" id="4.10.800.10">
    <property type="entry name" value="Thyroglobulin type-1"/>
    <property type="match status" value="1"/>
</dbReference>
<dbReference type="Gene3D" id="2.10.25.10">
    <property type="entry name" value="Laminin"/>
    <property type="match status" value="5"/>
</dbReference>
<dbReference type="InterPro" id="IPR011009">
    <property type="entry name" value="Kinase-like_dom_sf"/>
</dbReference>
<evidence type="ECO:0000256" key="1">
    <source>
        <dbReference type="ARBA" id="ARBA00022900"/>
    </source>
</evidence>
<reference evidence="10" key="1">
    <citation type="submission" date="2017-02" db="UniProtKB">
        <authorList>
            <consortium name="WormBaseParasite"/>
        </authorList>
    </citation>
    <scope>IDENTIFICATION</scope>
</reference>
<dbReference type="CDD" id="cd19941">
    <property type="entry name" value="TIL"/>
    <property type="match status" value="6"/>
</dbReference>
<accession>A0A0N5A2V1</accession>
<dbReference type="SUPFAM" id="SSF57567">
    <property type="entry name" value="Serine protease inhibitors"/>
    <property type="match status" value="5"/>
</dbReference>
<dbReference type="InterPro" id="IPR000719">
    <property type="entry name" value="Prot_kinase_dom"/>
</dbReference>
<evidence type="ECO:0000313" key="9">
    <source>
        <dbReference type="Proteomes" id="UP000038045"/>
    </source>
</evidence>
<feature type="chain" id="PRO_5013153272" evidence="6">
    <location>
        <begin position="16"/>
        <end position="1810"/>
    </location>
</feature>
<dbReference type="GO" id="GO:0004714">
    <property type="term" value="F:transmembrane receptor protein tyrosine kinase activity"/>
    <property type="evidence" value="ECO:0007669"/>
    <property type="project" value="TreeGrafter"/>
</dbReference>
<keyword evidence="9" id="KW-1185">Reference proteome</keyword>
<sequence>MKFQLLFYLFLFVNSKRICELQDTCLKCTNVDRYSYYKCSKNSDCFPGEICQSKFCCPIPIVPGNQNKKLLIINNTSPIIPRIFGSPSIDEVDKKTQINATKPDIITPINLQNNNSIDRCPDGSYWGQRVCKVHSDCIFGDEICAEGKCCSSCKQRRSQVLKELATTDIYGVHIPQCTSDGLSYKSKQCKTATKDCWCVTPFGRKKEGSYQNKSRFAAISCENNDNIVTPIVPQNHKVQNNHNDKQNIRRAPQKISSYRAFVAECGFNEHYVPCQSQCQSTCTQQQIQECSPGFDCIPGCHCIPGFVRLNDSPSAPCVPIEQCFTVGLNSETPIVGQLPQPYQFSPFASQNCNDPLKEFHICGSSCPISCANRLTPKCQDTRCIQGCFCKIPYILENESDPLNSKCILPSQCPLFGNKQNIGLTPVINPGNSQFQLSSLMIPQKNINEQCLDPLKNYQTCGSLCPVACNNLDPTCSNQCAAGCFCRAPYILKDVHNPDSECILIGQCQNLPITTNNQGVRVLPSSMMRPSQSSINSYSYKTDQFPSLNIPHPSLSLELCAQDPKRTWTSCGGSISCAASCQNPGGGTCDQKHCTPGCACRSPYVLLDHTNPQSACVAREICPTTPTQPFSPTDEVSIETTKNLNSRCSDPLKEYRNCASSCPLGCNNLTPKQCAPCISGCFCKNGYIFEDALNWQISKCITMDNCPAIKAHIRLSENKCSDPFAEYNPCGSQCPEYCGQPSKPVCSSMCVPSCQCKPGYVRAQNYHSAPCVAITACTSLNSFLANEDKDGNSTISSSTTTTTTTTTTMKPPFITSPSALADLGIAKVLMSSETKDNLHILTYVSSKLEPPNDKLVLAIHRYGDISSSCTRIGEVLSIKDQPIILGILSGEKGSTEKVIRWNKNIDVLSLVGRAIALHNITSEDPKKTREDDDSFNLNHDMNIDVEEVDKIHCLTLTKPEVCYARCIANCNDNHTPNNLNSCLDLCKPYQNVSLCSDESCWNSCLDLGLESDNIGSEISSLKFKRNDDYTLNFTIQSSNGYSVLCAKVGSTKDTGNSILYCDTENGFSKFKVPLELFCQDLFATFFIPSSENVSPPSTVEIPSPTPLVDDITFTNKSLKMLREKFVSGDYTSNTSVIISVSYNIDTNWPLGENDFTFNTDFHQLNCAKPDYSSAIPQVNFIIDSKNKTLTATVAGDLMYRSCDYILFVDNIKSQQCNSVVPPKDDDQKYSSIDISCDTVKDNDCTTLKLSRGPICGQTKSFNWSIIGENFQIDPKFNITVNTTFDLWPIGNYAPIYYYLIYGNATYYPSKELTALSGVNITSINGIVNSCRDYDEKNNKCLDKSTFNSAVIKGLKWDTTYGVVVCAIVDQDNTTLPDITKLPIGERPKADEIKILSKEFKKNYTGLIVGLVVGSVALLFLCLLTVFANINRKQRNKIRMNKLKMDMMKKESEIRYKDFPKKSDVWELERRNLIIYDNVKLGSGAFGAVFLGKLIGKAQGVKDAHSALALNIMRTENCEVAVKMLPEYSDEMSKSEFLREIGLMKSLGYHERLVNMLACVTETEPYCLIVEYCSDGDLLQFLRKRCKYMLKLSNEGIDYSSPEFEGKFNVDLICTMKQLLMFAVQISYGLEYLSTKGFVHRDVAARNVLVHDGKYAKIGDFGLCRFVYSNDANYKSSGGKLPIKWMAIESIKHYEFTSKSDVWSFGILLFEIITLGGSPYPGILHENMLKFLESGGRMEKPDNCSDEFYNVMLACWSMSPQQRPTFSVVRHKLASQLEQMSDEYSYLQLNSSCDYYCFSSQGDSKESQLVPN</sequence>
<dbReference type="Proteomes" id="UP000038045">
    <property type="component" value="Unplaced"/>
</dbReference>
<feature type="domain" description="Protein kinase" evidence="7">
    <location>
        <begin position="1473"/>
        <end position="1772"/>
    </location>
</feature>
<evidence type="ECO:0000313" key="10">
    <source>
        <dbReference type="WBParaSite" id="PTRK_0001596400.1"/>
    </source>
</evidence>
<dbReference type="InterPro" id="IPR036423">
    <property type="entry name" value="SOD-like_Cu/Zn_dom_sf"/>
</dbReference>
<dbReference type="InterPro" id="IPR002919">
    <property type="entry name" value="TIL_dom"/>
</dbReference>
<dbReference type="PROSITE" id="PS51162">
    <property type="entry name" value="THYROGLOBULIN_1_2"/>
    <property type="match status" value="1"/>
</dbReference>
<keyword evidence="5" id="KW-1133">Transmembrane helix</keyword>
<dbReference type="SUPFAM" id="SSF49329">
    <property type="entry name" value="Cu,Zn superoxide dismutase-like"/>
    <property type="match status" value="1"/>
</dbReference>
<feature type="domain" description="Thyroglobulin type-1" evidence="8">
    <location>
        <begin position="150"/>
        <end position="221"/>
    </location>
</feature>
<name>A0A0N5A2V1_PARTI</name>
<proteinExistence type="predicted"/>
<dbReference type="Pfam" id="PF01826">
    <property type="entry name" value="TIL"/>
    <property type="match status" value="5"/>
</dbReference>
<dbReference type="CDD" id="cd00191">
    <property type="entry name" value="TY"/>
    <property type="match status" value="1"/>
</dbReference>
<feature type="transmembrane region" description="Helical" evidence="5">
    <location>
        <begin position="1402"/>
        <end position="1428"/>
    </location>
</feature>
<evidence type="ECO:0000259" key="8">
    <source>
        <dbReference type="PROSITE" id="PS51162"/>
    </source>
</evidence>
<dbReference type="PRINTS" id="PR00109">
    <property type="entry name" value="TYRKINASE"/>
</dbReference>
<dbReference type="Gene3D" id="3.30.200.20">
    <property type="entry name" value="Phosphorylase Kinase, domain 1"/>
    <property type="match status" value="1"/>
</dbReference>
<dbReference type="SMART" id="SM00219">
    <property type="entry name" value="TyrKc"/>
    <property type="match status" value="1"/>
</dbReference>
<feature type="disulfide bond" evidence="3">
    <location>
        <begin position="189"/>
        <end position="196"/>
    </location>
</feature>
<keyword evidence="5" id="KW-0472">Membrane</keyword>
<dbReference type="Pfam" id="PF00086">
    <property type="entry name" value="Thyroglobulin_1"/>
    <property type="match status" value="1"/>
</dbReference>
<dbReference type="PROSITE" id="PS00109">
    <property type="entry name" value="PROTEIN_KINASE_TYR"/>
    <property type="match status" value="1"/>
</dbReference>
<evidence type="ECO:0000256" key="2">
    <source>
        <dbReference type="ARBA" id="ARBA00023157"/>
    </source>
</evidence>
<dbReference type="PROSITE" id="PS50011">
    <property type="entry name" value="PROTEIN_KINASE_DOM"/>
    <property type="match status" value="1"/>
</dbReference>
<organism evidence="9 10">
    <name type="scientific">Parastrongyloides trichosuri</name>
    <name type="common">Possum-specific nematode worm</name>
    <dbReference type="NCBI Taxonomy" id="131310"/>
    <lineage>
        <taxon>Eukaryota</taxon>
        <taxon>Metazoa</taxon>
        <taxon>Ecdysozoa</taxon>
        <taxon>Nematoda</taxon>
        <taxon>Chromadorea</taxon>
        <taxon>Rhabditida</taxon>
        <taxon>Tylenchina</taxon>
        <taxon>Panagrolaimomorpha</taxon>
        <taxon>Strongyloidoidea</taxon>
        <taxon>Strongyloididae</taxon>
        <taxon>Parastrongyloides</taxon>
    </lineage>
</organism>
<dbReference type="GO" id="GO:0006801">
    <property type="term" value="P:superoxide metabolic process"/>
    <property type="evidence" value="ECO:0007669"/>
    <property type="project" value="InterPro"/>
</dbReference>
<dbReference type="InterPro" id="IPR036084">
    <property type="entry name" value="Ser_inhib-like_sf"/>
</dbReference>
<dbReference type="InterPro" id="IPR050122">
    <property type="entry name" value="RTK"/>
</dbReference>
<dbReference type="InterPro" id="IPR008266">
    <property type="entry name" value="Tyr_kinase_AS"/>
</dbReference>
<keyword evidence="5" id="KW-0812">Transmembrane</keyword>
<dbReference type="Gene3D" id="1.10.510.10">
    <property type="entry name" value="Transferase(Phosphotransferase) domain 1"/>
    <property type="match status" value="1"/>
</dbReference>
<dbReference type="WBParaSite" id="PTRK_0001596400.1">
    <property type="protein sequence ID" value="PTRK_0001596400.1"/>
    <property type="gene ID" value="PTRK_0001596400"/>
</dbReference>
<evidence type="ECO:0000256" key="6">
    <source>
        <dbReference type="SAM" id="SignalP"/>
    </source>
</evidence>
<evidence type="ECO:0000256" key="3">
    <source>
        <dbReference type="PROSITE-ProRule" id="PRU00500"/>
    </source>
</evidence>
<dbReference type="InterPro" id="IPR036857">
    <property type="entry name" value="Thyroglobulin_1_sf"/>
</dbReference>
<dbReference type="InterPro" id="IPR000716">
    <property type="entry name" value="Thyroglobulin_1"/>
</dbReference>
<dbReference type="GO" id="GO:0043235">
    <property type="term" value="C:receptor complex"/>
    <property type="evidence" value="ECO:0007669"/>
    <property type="project" value="TreeGrafter"/>
</dbReference>
<dbReference type="GO" id="GO:0005524">
    <property type="term" value="F:ATP binding"/>
    <property type="evidence" value="ECO:0007669"/>
    <property type="project" value="InterPro"/>
</dbReference>
<dbReference type="Gene3D" id="2.60.40.200">
    <property type="entry name" value="Superoxide dismutase, copper/zinc binding domain"/>
    <property type="match status" value="1"/>
</dbReference>
<dbReference type="SUPFAM" id="SSF56112">
    <property type="entry name" value="Protein kinase-like (PK-like)"/>
    <property type="match status" value="1"/>
</dbReference>
<dbReference type="FunFam" id="1.10.510.10:FF:000994">
    <property type="entry name" value="Hypoxia Inhibited Receptor tyrosine kinase"/>
    <property type="match status" value="1"/>
</dbReference>
<dbReference type="Pfam" id="PF07714">
    <property type="entry name" value="PK_Tyr_Ser-Thr"/>
    <property type="match status" value="1"/>
</dbReference>
<dbReference type="STRING" id="131310.A0A0N5A2V1"/>
<dbReference type="SUPFAM" id="SSF57610">
    <property type="entry name" value="Thyroglobulin type-1 domain"/>
    <property type="match status" value="1"/>
</dbReference>
<dbReference type="GO" id="GO:0007169">
    <property type="term" value="P:cell surface receptor protein tyrosine kinase signaling pathway"/>
    <property type="evidence" value="ECO:0007669"/>
    <property type="project" value="TreeGrafter"/>
</dbReference>
<keyword evidence="6" id="KW-0732">Signal</keyword>
<feature type="region of interest" description="Disordered" evidence="4">
    <location>
        <begin position="789"/>
        <end position="809"/>
    </location>
</feature>
<dbReference type="PANTHER" id="PTHR24416">
    <property type="entry name" value="TYROSINE-PROTEIN KINASE RECEPTOR"/>
    <property type="match status" value="1"/>
</dbReference>
<evidence type="ECO:0000259" key="7">
    <source>
        <dbReference type="PROSITE" id="PS50011"/>
    </source>
</evidence>
<evidence type="ECO:0000256" key="5">
    <source>
        <dbReference type="SAM" id="Phobius"/>
    </source>
</evidence>
<dbReference type="InterPro" id="IPR001245">
    <property type="entry name" value="Ser-Thr/Tyr_kinase_cat_dom"/>
</dbReference>
<keyword evidence="2 3" id="KW-1015">Disulfide bond</keyword>
<dbReference type="GO" id="GO:0005886">
    <property type="term" value="C:plasma membrane"/>
    <property type="evidence" value="ECO:0007669"/>
    <property type="project" value="TreeGrafter"/>
</dbReference>